<evidence type="ECO:0000256" key="6">
    <source>
        <dbReference type="ARBA" id="ARBA00023014"/>
    </source>
</evidence>
<comment type="cofactor">
    <cofactor evidence="1">
        <name>[4Fe-4S] cluster</name>
        <dbReference type="ChEBI" id="CHEBI:49883"/>
    </cofactor>
</comment>
<keyword evidence="7" id="KW-0560">Oxidoreductase</keyword>
<name>A0A5C8CC20_9SPIR</name>
<comment type="function">
    <text evidence="7">Activation of anaerobic ribonucleoside-triphosphate reductase under anaerobic conditions by generation of an organic free radical, using S-adenosylmethionine and reduced flavodoxin as cosubstrates to produce 5'-deoxy-adenosine.</text>
</comment>
<dbReference type="InterPro" id="IPR034457">
    <property type="entry name" value="Organic_radical-activating"/>
</dbReference>
<evidence type="ECO:0000256" key="4">
    <source>
        <dbReference type="ARBA" id="ARBA00022723"/>
    </source>
</evidence>
<accession>A0A5C8CC20</accession>
<gene>
    <name evidence="8" type="ORF">EPJ80_10590</name>
</gene>
<protein>
    <recommendedName>
        <fullName evidence="7">Anaerobic ribonucleoside-triphosphate reductase-activating protein</fullName>
        <ecNumber evidence="7">1.97.1.-</ecNumber>
    </recommendedName>
</protein>
<evidence type="ECO:0000256" key="5">
    <source>
        <dbReference type="ARBA" id="ARBA00023004"/>
    </source>
</evidence>
<dbReference type="Gene3D" id="3.20.20.70">
    <property type="entry name" value="Aldolase class I"/>
    <property type="match status" value="1"/>
</dbReference>
<proteinExistence type="inferred from homology"/>
<dbReference type="SFLD" id="SFLDS00029">
    <property type="entry name" value="Radical_SAM"/>
    <property type="match status" value="1"/>
</dbReference>
<reference evidence="8 9" key="1">
    <citation type="journal article" date="1992" name="Lakartidningen">
        <title>[Penicillin V and not amoxicillin is the first choice preparation in acute otitis].</title>
        <authorList>
            <person name="Kamme C."/>
            <person name="Lundgren K."/>
            <person name="Prellner K."/>
        </authorList>
    </citation>
    <scope>NUCLEOTIDE SEQUENCE [LARGE SCALE GENOMIC DNA]</scope>
    <source>
        <strain evidence="8 9">W1</strain>
    </source>
</reference>
<dbReference type="GO" id="GO:0043365">
    <property type="term" value="F:[formate-C-acetyltransferase]-activating enzyme activity"/>
    <property type="evidence" value="ECO:0007669"/>
    <property type="project" value="InterPro"/>
</dbReference>
<evidence type="ECO:0000256" key="3">
    <source>
        <dbReference type="ARBA" id="ARBA00022691"/>
    </source>
</evidence>
<keyword evidence="5" id="KW-0408">Iron</keyword>
<evidence type="ECO:0000256" key="1">
    <source>
        <dbReference type="ARBA" id="ARBA00001966"/>
    </source>
</evidence>
<dbReference type="Proteomes" id="UP000325116">
    <property type="component" value="Unassembled WGS sequence"/>
</dbReference>
<dbReference type="GO" id="GO:0004748">
    <property type="term" value="F:ribonucleoside-diphosphate reductase activity, thioredoxin disulfide as acceptor"/>
    <property type="evidence" value="ECO:0007669"/>
    <property type="project" value="TreeGrafter"/>
</dbReference>
<dbReference type="GO" id="GO:0051539">
    <property type="term" value="F:4 iron, 4 sulfur cluster binding"/>
    <property type="evidence" value="ECO:0007669"/>
    <property type="project" value="UniProtKB-KW"/>
</dbReference>
<dbReference type="SFLD" id="SFLDG01063">
    <property type="entry name" value="activating_enzymes__group_1"/>
    <property type="match status" value="1"/>
</dbReference>
<dbReference type="InterPro" id="IPR013785">
    <property type="entry name" value="Aldolase_TIM"/>
</dbReference>
<sequence>MRLAHINNNSSIYGFGNSFAIWMQGCSLKCKGCWNKSMHDFEGGFYIKTEDLIIQIKESIENNNIKCVTILGGEPLEQLDELLELMKLIKKLDIGIILYTGYEKEEINSSDKIKILDYADLLISGRYIEERRNINNHLFGSDNQVMDFLTDRYKNENIINGAYVEIDIDESGKINMYGYPDDFFDIIK</sequence>
<dbReference type="SFLD" id="SFLDG01066">
    <property type="entry name" value="organic_radical-activating_enz"/>
    <property type="match status" value="1"/>
</dbReference>
<keyword evidence="4" id="KW-0479">Metal-binding</keyword>
<dbReference type="PANTHER" id="PTHR30352">
    <property type="entry name" value="PYRUVATE FORMATE-LYASE-ACTIVATING ENZYME"/>
    <property type="match status" value="1"/>
</dbReference>
<comment type="similarity">
    <text evidence="7">Belongs to the organic radical-activating enzymes family.</text>
</comment>
<dbReference type="RefSeq" id="WP_147758959.1">
    <property type="nucleotide sequence ID" value="NZ_SAXT01000006.1"/>
</dbReference>
<dbReference type="SFLD" id="SFLDF00299">
    <property type="entry name" value="anaerobic_ribonucleoside-triph"/>
    <property type="match status" value="1"/>
</dbReference>
<dbReference type="GO" id="GO:0046872">
    <property type="term" value="F:metal ion binding"/>
    <property type="evidence" value="ECO:0007669"/>
    <property type="project" value="UniProtKB-KW"/>
</dbReference>
<keyword evidence="6" id="KW-0411">Iron-sulfur</keyword>
<organism evidence="8 9">
    <name type="scientific">Brachyspira aalborgi</name>
    <dbReference type="NCBI Taxonomy" id="29522"/>
    <lineage>
        <taxon>Bacteria</taxon>
        <taxon>Pseudomonadati</taxon>
        <taxon>Spirochaetota</taxon>
        <taxon>Spirochaetia</taxon>
        <taxon>Brachyspirales</taxon>
        <taxon>Brachyspiraceae</taxon>
        <taxon>Brachyspira</taxon>
    </lineage>
</organism>
<evidence type="ECO:0000256" key="7">
    <source>
        <dbReference type="PIRNR" id="PIRNR000368"/>
    </source>
</evidence>
<dbReference type="Pfam" id="PF13353">
    <property type="entry name" value="Fer4_12"/>
    <property type="match status" value="1"/>
</dbReference>
<dbReference type="PANTHER" id="PTHR30352:SF2">
    <property type="entry name" value="ANAEROBIC RIBONUCLEOSIDE-TRIPHOSPHATE REDUCTASE-ACTIVATING PROTEIN"/>
    <property type="match status" value="1"/>
</dbReference>
<evidence type="ECO:0000313" key="9">
    <source>
        <dbReference type="Proteomes" id="UP000325116"/>
    </source>
</evidence>
<dbReference type="EC" id="1.97.1.-" evidence="7"/>
<dbReference type="AlphaFoldDB" id="A0A5C8CC20"/>
<dbReference type="PIRSF" id="PIRSF000368">
    <property type="entry name" value="NrdG"/>
    <property type="match status" value="1"/>
</dbReference>
<comment type="caution">
    <text evidence="8">The sequence shown here is derived from an EMBL/GenBank/DDBJ whole genome shotgun (WGS) entry which is preliminary data.</text>
</comment>
<dbReference type="PROSITE" id="PS51257">
    <property type="entry name" value="PROKAR_LIPOPROTEIN"/>
    <property type="match status" value="1"/>
</dbReference>
<dbReference type="InterPro" id="IPR012837">
    <property type="entry name" value="NrdG"/>
</dbReference>
<keyword evidence="3" id="KW-0949">S-adenosyl-L-methionine</keyword>
<dbReference type="EMBL" id="SAXT01000006">
    <property type="protein sequence ID" value="TXJ11069.1"/>
    <property type="molecule type" value="Genomic_DNA"/>
</dbReference>
<dbReference type="InterPro" id="IPR058240">
    <property type="entry name" value="rSAM_sf"/>
</dbReference>
<dbReference type="SUPFAM" id="SSF102114">
    <property type="entry name" value="Radical SAM enzymes"/>
    <property type="match status" value="1"/>
</dbReference>
<dbReference type="InterPro" id="IPR007197">
    <property type="entry name" value="rSAM"/>
</dbReference>
<evidence type="ECO:0000256" key="2">
    <source>
        <dbReference type="ARBA" id="ARBA00022485"/>
    </source>
</evidence>
<keyword evidence="2" id="KW-0004">4Fe-4S</keyword>
<evidence type="ECO:0000313" key="8">
    <source>
        <dbReference type="EMBL" id="TXJ11069.1"/>
    </source>
</evidence>